<dbReference type="Proteomes" id="UP000772434">
    <property type="component" value="Unassembled WGS sequence"/>
</dbReference>
<dbReference type="EMBL" id="JADNRY010000007">
    <property type="protein sequence ID" value="KAF9076127.1"/>
    <property type="molecule type" value="Genomic_DNA"/>
</dbReference>
<organism evidence="1 2">
    <name type="scientific">Rhodocollybia butyracea</name>
    <dbReference type="NCBI Taxonomy" id="206335"/>
    <lineage>
        <taxon>Eukaryota</taxon>
        <taxon>Fungi</taxon>
        <taxon>Dikarya</taxon>
        <taxon>Basidiomycota</taxon>
        <taxon>Agaricomycotina</taxon>
        <taxon>Agaricomycetes</taxon>
        <taxon>Agaricomycetidae</taxon>
        <taxon>Agaricales</taxon>
        <taxon>Marasmiineae</taxon>
        <taxon>Omphalotaceae</taxon>
        <taxon>Rhodocollybia</taxon>
    </lineage>
</organism>
<dbReference type="AlphaFoldDB" id="A0A9P5UEE0"/>
<comment type="caution">
    <text evidence="1">The sequence shown here is derived from an EMBL/GenBank/DDBJ whole genome shotgun (WGS) entry which is preliminary data.</text>
</comment>
<proteinExistence type="predicted"/>
<keyword evidence="2" id="KW-1185">Reference proteome</keyword>
<evidence type="ECO:0000313" key="1">
    <source>
        <dbReference type="EMBL" id="KAF9076127.1"/>
    </source>
</evidence>
<accession>A0A9P5UEE0</accession>
<name>A0A9P5UEE0_9AGAR</name>
<evidence type="ECO:0000313" key="2">
    <source>
        <dbReference type="Proteomes" id="UP000772434"/>
    </source>
</evidence>
<sequence length="287" mass="32817">MLSSDQGSSSRPVFINPNYFKHLRRSNKWGCTLCTDAKTKKKAMTYREAVQHERNSTDHSRLVSAQSFQSEQPQSFAWGEQSQPLAWGQPSAWEAQGPSVEAWFAPLIEEENTLVTKEQLRGKEHQYFSDQVEDMVPFWIRGIEAAERGEVLRLEEFLDSLEHQSWPPRGRDYWAHDDRHSHYGGRAFDWEPADDVKKWSGTVSSVSADSGRRTGQSVSGILQASSYDPRKSKFGSAALNSRSLVEVVARQSAVDENRKKDMYSFIELSTNEKVKRIDDLIRTLRLT</sequence>
<gene>
    <name evidence="1" type="ORF">BDP27DRAFT_1398409</name>
</gene>
<dbReference type="OrthoDB" id="10251155at2759"/>
<reference evidence="1" key="1">
    <citation type="submission" date="2020-11" db="EMBL/GenBank/DDBJ databases">
        <authorList>
            <consortium name="DOE Joint Genome Institute"/>
            <person name="Ahrendt S."/>
            <person name="Riley R."/>
            <person name="Andreopoulos W."/>
            <person name="Labutti K."/>
            <person name="Pangilinan J."/>
            <person name="Ruiz-Duenas F.J."/>
            <person name="Barrasa J.M."/>
            <person name="Sanchez-Garcia M."/>
            <person name="Camarero S."/>
            <person name="Miyauchi S."/>
            <person name="Serrano A."/>
            <person name="Linde D."/>
            <person name="Babiker R."/>
            <person name="Drula E."/>
            <person name="Ayuso-Fernandez I."/>
            <person name="Pacheco R."/>
            <person name="Padilla G."/>
            <person name="Ferreira P."/>
            <person name="Barriuso J."/>
            <person name="Kellner H."/>
            <person name="Castanera R."/>
            <person name="Alfaro M."/>
            <person name="Ramirez L."/>
            <person name="Pisabarro A.G."/>
            <person name="Kuo A."/>
            <person name="Tritt A."/>
            <person name="Lipzen A."/>
            <person name="He G."/>
            <person name="Yan M."/>
            <person name="Ng V."/>
            <person name="Cullen D."/>
            <person name="Martin F."/>
            <person name="Rosso M.-N."/>
            <person name="Henrissat B."/>
            <person name="Hibbett D."/>
            <person name="Martinez A.T."/>
            <person name="Grigoriev I.V."/>
        </authorList>
    </citation>
    <scope>NUCLEOTIDE SEQUENCE</scope>
    <source>
        <strain evidence="1">AH 40177</strain>
    </source>
</reference>
<protein>
    <submittedName>
        <fullName evidence="1">Uncharacterized protein</fullName>
    </submittedName>
</protein>